<keyword evidence="3" id="KW-1185">Reference proteome</keyword>
<dbReference type="InterPro" id="IPR009326">
    <property type="entry name" value="DUF984"/>
</dbReference>
<gene>
    <name evidence="2" type="ORF">MHL29_12570</name>
</gene>
<sequence length="175" mass="18811">MPTPPADPQTELVEAFWTEARVRSGLAGEEIYQGVSSSAVLRPPAWSFGDTREMADELCALVLSGRKTTTSSPAWAYDAYDGDGHGEPMPEAGSVTILCDGSGSPRAVLRTTRVRVVPFDEVEAAHAWAEGEGDGSLDGWRAGHQDFFTRVDDGSHPFAADMPVVLEEFEVLARA</sequence>
<dbReference type="SUPFAM" id="SSF88697">
    <property type="entry name" value="PUA domain-like"/>
    <property type="match status" value="1"/>
</dbReference>
<feature type="domain" description="ASCH" evidence="1">
    <location>
        <begin position="46"/>
        <end position="173"/>
    </location>
</feature>
<dbReference type="PANTHER" id="PTHR39203:SF1">
    <property type="entry name" value="CYTOPLASMIC PROTEIN"/>
    <property type="match status" value="1"/>
</dbReference>
<accession>A0ABS9Q4B6</accession>
<evidence type="ECO:0000313" key="3">
    <source>
        <dbReference type="Proteomes" id="UP001521931"/>
    </source>
</evidence>
<evidence type="ECO:0000259" key="1">
    <source>
        <dbReference type="SMART" id="SM01022"/>
    </source>
</evidence>
<organism evidence="2 3">
    <name type="scientific">Arsenicicoccus bolidensis</name>
    <dbReference type="NCBI Taxonomy" id="229480"/>
    <lineage>
        <taxon>Bacteria</taxon>
        <taxon>Bacillati</taxon>
        <taxon>Actinomycetota</taxon>
        <taxon>Actinomycetes</taxon>
        <taxon>Micrococcales</taxon>
        <taxon>Intrasporangiaceae</taxon>
        <taxon>Arsenicicoccus</taxon>
    </lineage>
</organism>
<dbReference type="SMART" id="SM01022">
    <property type="entry name" value="ASCH"/>
    <property type="match status" value="1"/>
</dbReference>
<evidence type="ECO:0000313" key="2">
    <source>
        <dbReference type="EMBL" id="MCG7322710.1"/>
    </source>
</evidence>
<dbReference type="Pfam" id="PF04266">
    <property type="entry name" value="ASCH"/>
    <property type="match status" value="1"/>
</dbReference>
<name>A0ABS9Q4B6_9MICO</name>
<reference evidence="2 3" key="1">
    <citation type="submission" date="2022-02" db="EMBL/GenBank/DDBJ databases">
        <title>Uncovering new skin microbiome diversity through culturing and metagenomics.</title>
        <authorList>
            <person name="Conlan S."/>
            <person name="Deming C."/>
            <person name="Nisc Comparative Sequencing Program N."/>
            <person name="Segre J.A."/>
        </authorList>
    </citation>
    <scope>NUCLEOTIDE SEQUENCE [LARGE SCALE GENOMIC DNA]</scope>
    <source>
        <strain evidence="2 3">ACRQZ</strain>
    </source>
</reference>
<dbReference type="InterPro" id="IPR007374">
    <property type="entry name" value="ASCH_domain"/>
</dbReference>
<dbReference type="PANTHER" id="PTHR39203">
    <property type="entry name" value="CYTOPLASMIC PROTEIN-RELATED"/>
    <property type="match status" value="1"/>
</dbReference>
<dbReference type="RefSeq" id="WP_029209927.1">
    <property type="nucleotide sequence ID" value="NZ_DAMCVA010000224.1"/>
</dbReference>
<dbReference type="EMBL" id="JAKRCV010000043">
    <property type="protein sequence ID" value="MCG7322710.1"/>
    <property type="molecule type" value="Genomic_DNA"/>
</dbReference>
<proteinExistence type="predicted"/>
<dbReference type="Gene3D" id="3.10.400.10">
    <property type="entry name" value="Sulfate adenylyltransferase"/>
    <property type="match status" value="1"/>
</dbReference>
<comment type="caution">
    <text evidence="2">The sequence shown here is derived from an EMBL/GenBank/DDBJ whole genome shotgun (WGS) entry which is preliminary data.</text>
</comment>
<dbReference type="Proteomes" id="UP001521931">
    <property type="component" value="Unassembled WGS sequence"/>
</dbReference>
<dbReference type="InterPro" id="IPR015947">
    <property type="entry name" value="PUA-like_sf"/>
</dbReference>
<dbReference type="CDD" id="cd06553">
    <property type="entry name" value="ASCH_Ef3133_like"/>
    <property type="match status" value="1"/>
</dbReference>
<protein>
    <submittedName>
        <fullName evidence="2">ASCH domain-containing protein</fullName>
    </submittedName>
</protein>